<dbReference type="GeneTree" id="ENSGT00390000015035"/>
<protein>
    <recommendedName>
        <fullName evidence="5">Mitochondrial assembly of ribosomal large subunit protein 1</fullName>
    </recommendedName>
</protein>
<dbReference type="Gene3D" id="3.30.460.10">
    <property type="entry name" value="Beta Polymerase, domain 2"/>
    <property type="match status" value="1"/>
</dbReference>
<dbReference type="Pfam" id="PF02410">
    <property type="entry name" value="RsfS"/>
    <property type="match status" value="1"/>
</dbReference>
<evidence type="ECO:0000256" key="1">
    <source>
        <dbReference type="ARBA" id="ARBA00004173"/>
    </source>
</evidence>
<dbReference type="Proteomes" id="UP000694620">
    <property type="component" value="Chromosome 13"/>
</dbReference>
<comment type="subcellular location">
    <subcellularLocation>
        <location evidence="1">Mitochondrion</location>
    </subcellularLocation>
</comment>
<dbReference type="FunFam" id="3.30.460.10:FF:000018">
    <property type="entry name" value="Mitochondrial assembly of ribosomal large subunit 1"/>
    <property type="match status" value="1"/>
</dbReference>
<evidence type="ECO:0000256" key="5">
    <source>
        <dbReference type="ARBA" id="ARBA00073331"/>
    </source>
</evidence>
<proteinExistence type="inferred from homology"/>
<reference evidence="6" key="2">
    <citation type="submission" date="2025-08" db="UniProtKB">
        <authorList>
            <consortium name="Ensembl"/>
        </authorList>
    </citation>
    <scope>IDENTIFICATION</scope>
</reference>
<dbReference type="NCBIfam" id="TIGR00090">
    <property type="entry name" value="rsfS_iojap_ybeB"/>
    <property type="match status" value="1"/>
</dbReference>
<comment type="similarity">
    <text evidence="2">Belongs to the Iojap/RsfS family.</text>
</comment>
<reference evidence="6" key="1">
    <citation type="submission" date="2021-06" db="EMBL/GenBank/DDBJ databases">
        <authorList>
            <consortium name="Wellcome Sanger Institute Data Sharing"/>
        </authorList>
    </citation>
    <scope>NUCLEOTIDE SEQUENCE [LARGE SCALE GENOMIC DNA]</scope>
</reference>
<dbReference type="GO" id="GO:0090071">
    <property type="term" value="P:negative regulation of ribosome biogenesis"/>
    <property type="evidence" value="ECO:0007669"/>
    <property type="project" value="TreeGrafter"/>
</dbReference>
<dbReference type="GO" id="GO:0005739">
    <property type="term" value="C:mitochondrion"/>
    <property type="evidence" value="ECO:0007669"/>
    <property type="project" value="UniProtKB-SubCell"/>
</dbReference>
<dbReference type="PANTHER" id="PTHR21043">
    <property type="entry name" value="IOJAP SUPERFAMILY ORTHOLOG"/>
    <property type="match status" value="1"/>
</dbReference>
<name>A0A8C4SGW6_ERPCA</name>
<dbReference type="PANTHER" id="PTHR21043:SF0">
    <property type="entry name" value="MITOCHONDRIAL ASSEMBLY OF RIBOSOMAL LARGE SUBUNIT PROTEIN 1"/>
    <property type="match status" value="1"/>
</dbReference>
<evidence type="ECO:0000313" key="6">
    <source>
        <dbReference type="Ensembl" id="ENSECRP00000017067.1"/>
    </source>
</evidence>
<dbReference type="InterPro" id="IPR004394">
    <property type="entry name" value="Iojap/RsfS/C7orf30"/>
</dbReference>
<dbReference type="GO" id="GO:0017148">
    <property type="term" value="P:negative regulation of translation"/>
    <property type="evidence" value="ECO:0007669"/>
    <property type="project" value="TreeGrafter"/>
</dbReference>
<evidence type="ECO:0000256" key="4">
    <source>
        <dbReference type="ARBA" id="ARBA00053669"/>
    </source>
</evidence>
<evidence type="ECO:0000313" key="7">
    <source>
        <dbReference type="Proteomes" id="UP000694620"/>
    </source>
</evidence>
<evidence type="ECO:0000256" key="3">
    <source>
        <dbReference type="ARBA" id="ARBA00023128"/>
    </source>
</evidence>
<dbReference type="Ensembl" id="ENSECRT00000017394.1">
    <property type="protein sequence ID" value="ENSECRP00000017067.1"/>
    <property type="gene ID" value="ENSECRG00000011359.1"/>
</dbReference>
<dbReference type="HAMAP" id="MF_01477">
    <property type="entry name" value="Iojap_RsfS"/>
    <property type="match status" value="1"/>
</dbReference>
<dbReference type="InterPro" id="IPR043519">
    <property type="entry name" value="NT_sf"/>
</dbReference>
<keyword evidence="7" id="KW-1185">Reference proteome</keyword>
<gene>
    <name evidence="6" type="primary">MALSU1</name>
</gene>
<organism evidence="6 7">
    <name type="scientific">Erpetoichthys calabaricus</name>
    <name type="common">Rope fish</name>
    <name type="synonym">Calamoichthys calabaricus</name>
    <dbReference type="NCBI Taxonomy" id="27687"/>
    <lineage>
        <taxon>Eukaryota</taxon>
        <taxon>Metazoa</taxon>
        <taxon>Chordata</taxon>
        <taxon>Craniata</taxon>
        <taxon>Vertebrata</taxon>
        <taxon>Euteleostomi</taxon>
        <taxon>Actinopterygii</taxon>
        <taxon>Polypteriformes</taxon>
        <taxon>Polypteridae</taxon>
        <taxon>Erpetoichthys</taxon>
    </lineage>
</organism>
<dbReference type="GO" id="GO:0043023">
    <property type="term" value="F:ribosomal large subunit binding"/>
    <property type="evidence" value="ECO:0007669"/>
    <property type="project" value="TreeGrafter"/>
</dbReference>
<dbReference type="AlphaFoldDB" id="A0A8C4SGW6"/>
<keyword evidence="3" id="KW-0496">Mitochondrion</keyword>
<dbReference type="SUPFAM" id="SSF81301">
    <property type="entry name" value="Nucleotidyltransferase"/>
    <property type="match status" value="1"/>
</dbReference>
<evidence type="ECO:0000256" key="2">
    <source>
        <dbReference type="ARBA" id="ARBA00010574"/>
    </source>
</evidence>
<accession>A0A8C4SGW6</accession>
<sequence length="216" mass="25250">MATVRLVSYFSRSTYFLRARNKRLLQPFSRNFALRQILVQNAFTKTSLRRSYNLEVEDPMFQANRLAASLRESSALTSQINPKFNIDVLVSLLRQENAADICVIKVPEELKYSDYFVVVSGTSTRHIQAMAQYALKVYKYLQEDNIHANIEGKDSEDWLCIDFGQIVVHFMLHETRELYELEKLWTLRSYDDQLTSITPETFPKDFILEEVEDVQS</sequence>
<comment type="function">
    <text evidence="4">Required for normal mitochondrial ribosome function and mitochondrial translation. May play a role in ribosome biogenesis by preventing premature association of the 28S and 39S ribosomal subunits. Interacts with mitochondrial ribosomal protein uL14m (MRPL14), probably blocking formation of intersubunit bridge B8, preventing association of the 28S and 39S ribosomal subunits. Addition to isolated mitochondrial ribosomal subunits partially inhibits translation, probably by interfering with the association of the 28S and 39S ribosomal subunits and the formation of functional ribosomes. May also participate in the assembly and/or regulation of the stability of the large subunit of the mitochondrial ribosome. May function as a ribosomal silencing factor.</text>
</comment>
<reference evidence="6" key="3">
    <citation type="submission" date="2025-09" db="UniProtKB">
        <authorList>
            <consortium name="Ensembl"/>
        </authorList>
    </citation>
    <scope>IDENTIFICATION</scope>
</reference>